<protein>
    <submittedName>
        <fullName evidence="1">Uncharacterized protein</fullName>
    </submittedName>
</protein>
<evidence type="ECO:0000313" key="2">
    <source>
        <dbReference type="Proteomes" id="UP000250043"/>
    </source>
</evidence>
<evidence type="ECO:0000313" key="1">
    <source>
        <dbReference type="EMBL" id="OCH90130.1"/>
    </source>
</evidence>
<dbReference type="Proteomes" id="UP000250043">
    <property type="component" value="Unassembled WGS sequence"/>
</dbReference>
<name>A0A8E2DJ85_9APHY</name>
<organism evidence="1 2">
    <name type="scientific">Obba rivulosa</name>
    <dbReference type="NCBI Taxonomy" id="1052685"/>
    <lineage>
        <taxon>Eukaryota</taxon>
        <taxon>Fungi</taxon>
        <taxon>Dikarya</taxon>
        <taxon>Basidiomycota</taxon>
        <taxon>Agaricomycotina</taxon>
        <taxon>Agaricomycetes</taxon>
        <taxon>Polyporales</taxon>
        <taxon>Gelatoporiaceae</taxon>
        <taxon>Obba</taxon>
    </lineage>
</organism>
<dbReference type="AlphaFoldDB" id="A0A8E2DJ85"/>
<dbReference type="EMBL" id="KV722411">
    <property type="protein sequence ID" value="OCH90130.1"/>
    <property type="molecule type" value="Genomic_DNA"/>
</dbReference>
<keyword evidence="2" id="KW-1185">Reference proteome</keyword>
<gene>
    <name evidence="1" type="ORF">OBBRIDRAFT_624865</name>
</gene>
<reference evidence="1 2" key="1">
    <citation type="submission" date="2016-07" db="EMBL/GenBank/DDBJ databases">
        <title>Draft genome of the white-rot fungus Obba rivulosa 3A-2.</title>
        <authorList>
            <consortium name="DOE Joint Genome Institute"/>
            <person name="Miettinen O."/>
            <person name="Riley R."/>
            <person name="Acob R."/>
            <person name="Barry K."/>
            <person name="Cullen D."/>
            <person name="De Vries R."/>
            <person name="Hainaut M."/>
            <person name="Hatakka A."/>
            <person name="Henrissat B."/>
            <person name="Hilden K."/>
            <person name="Kuo R."/>
            <person name="Labutti K."/>
            <person name="Lipzen A."/>
            <person name="Makela M.R."/>
            <person name="Sandor L."/>
            <person name="Spatafora J.W."/>
            <person name="Grigoriev I.V."/>
            <person name="Hibbett D.S."/>
        </authorList>
    </citation>
    <scope>NUCLEOTIDE SEQUENCE [LARGE SCALE GENOMIC DNA]</scope>
    <source>
        <strain evidence="1 2">3A-2</strain>
    </source>
</reference>
<accession>A0A8E2DJ85</accession>
<sequence>MNELYGRVHGVAARNSGGVERVQEGWDTWSGRAKGQRPRRTRHGESIFEHLPAPGEVSVVEPPSILPEMRLFNQNRLFLARSGFDISLGSRGPRKRRLHLYIPEARRRCGAPLWRLAALRAQLAYSGHCPLYH</sequence>
<proteinExistence type="predicted"/>